<evidence type="ECO:0000256" key="1">
    <source>
        <dbReference type="SAM" id="MobiDB-lite"/>
    </source>
</evidence>
<feature type="region of interest" description="Disordered" evidence="1">
    <location>
        <begin position="160"/>
        <end position="219"/>
    </location>
</feature>
<comment type="caution">
    <text evidence="2">The sequence shown here is derived from an EMBL/GenBank/DDBJ whole genome shotgun (WGS) entry which is preliminary data.</text>
</comment>
<name>A0A9X0AGD6_9HELO</name>
<accession>A0A9X0AGD6</accession>
<organism evidence="2 3">
    <name type="scientific">Sclerotinia nivalis</name>
    <dbReference type="NCBI Taxonomy" id="352851"/>
    <lineage>
        <taxon>Eukaryota</taxon>
        <taxon>Fungi</taxon>
        <taxon>Dikarya</taxon>
        <taxon>Ascomycota</taxon>
        <taxon>Pezizomycotina</taxon>
        <taxon>Leotiomycetes</taxon>
        <taxon>Helotiales</taxon>
        <taxon>Sclerotiniaceae</taxon>
        <taxon>Sclerotinia</taxon>
    </lineage>
</organism>
<reference evidence="2" key="1">
    <citation type="submission" date="2022-11" db="EMBL/GenBank/DDBJ databases">
        <title>Genome Resource of Sclerotinia nivalis Strain SnTB1, a Plant Pathogen Isolated from American Ginseng.</title>
        <authorList>
            <person name="Fan S."/>
        </authorList>
    </citation>
    <scope>NUCLEOTIDE SEQUENCE</scope>
    <source>
        <strain evidence="2">SnTB1</strain>
    </source>
</reference>
<proteinExistence type="predicted"/>
<evidence type="ECO:0000313" key="2">
    <source>
        <dbReference type="EMBL" id="KAJ8062291.1"/>
    </source>
</evidence>
<sequence>MASNAITTPATVQTANGSPAAGQVAATAPATGAPAPRVVKDLGVNQQPVVDETESLLMAFDPKGSKQAKADASSVPIYQLWKILDKWTVDSKFGSIVYEVQFWEDIHDRNEIYHVDGKQLWDNYQQSVEQWEDTFGKYWQTKYGKIGHVWDSTTGNIMHLPGSAPKRRFDDTPSKSRSTGKKTRSEGSSISGGSDVGLNTPSTNTPRSDHGNHGNQYTLLPPLLPASVRSARRPTTRQSNVGLSSGFSITARSARRSTLGSPPLIGQSARGFASRFLSQSTRNQASGASSLIGQLARLGFYRPKSTSSSLPDPMDIDKDERNAEEQLKESSYNPYYSESDDEHDEKLGSFDMAAFDATMNAIAEQTEADLRPDEDITMVGCQM</sequence>
<dbReference type="EMBL" id="JAPEIS010000010">
    <property type="protein sequence ID" value="KAJ8062291.1"/>
    <property type="molecule type" value="Genomic_DNA"/>
</dbReference>
<protein>
    <submittedName>
        <fullName evidence="2">Uncharacterized protein</fullName>
    </submittedName>
</protein>
<evidence type="ECO:0000313" key="3">
    <source>
        <dbReference type="Proteomes" id="UP001152300"/>
    </source>
</evidence>
<feature type="compositionally biased region" description="Basic and acidic residues" evidence="1">
    <location>
        <begin position="315"/>
        <end position="328"/>
    </location>
</feature>
<gene>
    <name evidence="2" type="ORF">OCU04_008837</name>
</gene>
<keyword evidence="3" id="KW-1185">Reference proteome</keyword>
<dbReference type="OrthoDB" id="3557515at2759"/>
<feature type="compositionally biased region" description="Polar residues" evidence="1">
    <location>
        <begin position="186"/>
        <end position="206"/>
    </location>
</feature>
<feature type="region of interest" description="Disordered" evidence="1">
    <location>
        <begin position="302"/>
        <end position="347"/>
    </location>
</feature>
<dbReference type="AlphaFoldDB" id="A0A9X0AGD6"/>
<dbReference type="Proteomes" id="UP001152300">
    <property type="component" value="Unassembled WGS sequence"/>
</dbReference>